<reference evidence="8 9" key="1">
    <citation type="journal article" date="2012" name="Genome Biol.">
        <title>Sequencing three crocodilian genomes to illuminate the evolution of archosaurs and amniotes.</title>
        <authorList>
            <person name="St John J.A."/>
            <person name="Braun E.L."/>
            <person name="Isberg S.R."/>
            <person name="Miles L.G."/>
            <person name="Chong A.Y."/>
            <person name="Gongora J."/>
            <person name="Dalzell P."/>
            <person name="Moran C."/>
            <person name="Bed'hom B."/>
            <person name="Abzhanov A."/>
            <person name="Burgess S.C."/>
            <person name="Cooksey A.M."/>
            <person name="Castoe T.A."/>
            <person name="Crawford N.G."/>
            <person name="Densmore L.D."/>
            <person name="Drew J.C."/>
            <person name="Edwards S.V."/>
            <person name="Faircloth B.C."/>
            <person name="Fujita M.K."/>
            <person name="Greenwold M.J."/>
            <person name="Hoffmann F.G."/>
            <person name="Howard J.M."/>
            <person name="Iguchi T."/>
            <person name="Janes D.E."/>
            <person name="Khan S.Y."/>
            <person name="Kohno S."/>
            <person name="de Koning A.J."/>
            <person name="Lance S.L."/>
            <person name="McCarthy F.M."/>
            <person name="McCormack J.E."/>
            <person name="Merchant M.E."/>
            <person name="Peterson D.G."/>
            <person name="Pollock D.D."/>
            <person name="Pourmand N."/>
            <person name="Raney B.J."/>
            <person name="Roessler K.A."/>
            <person name="Sanford J.R."/>
            <person name="Sawyer R.H."/>
            <person name="Schmidt C.J."/>
            <person name="Triplett E.W."/>
            <person name="Tuberville T.D."/>
            <person name="Venegas-Anaya M."/>
            <person name="Howard J.T."/>
            <person name="Jarvis E.D."/>
            <person name="Guillette L.J.Jr."/>
            <person name="Glenn T.C."/>
            <person name="Green R.E."/>
            <person name="Ray D.A."/>
        </authorList>
    </citation>
    <scope>NUCLEOTIDE SEQUENCE [LARGE SCALE GENOMIC DNA]</scope>
    <source>
        <strain evidence="8">KSC_2009_1</strain>
    </source>
</reference>
<dbReference type="Proteomes" id="UP000050525">
    <property type="component" value="Unassembled WGS sequence"/>
</dbReference>
<evidence type="ECO:0000256" key="1">
    <source>
        <dbReference type="ARBA" id="ARBA00004613"/>
    </source>
</evidence>
<protein>
    <submittedName>
        <fullName evidence="8">Selenoprotein P</fullName>
    </submittedName>
</protein>
<evidence type="ECO:0000313" key="8">
    <source>
        <dbReference type="EMBL" id="KYO29053.1"/>
    </source>
</evidence>
<dbReference type="STRING" id="8496.A0A151MWX0"/>
<sequence>MWTVSVPKNRVKRSCQKEEGKGEAQPCGQGWDWPWFSVSSQKEGQRARVQVPIVKNPQNASSLEDLRVKLENDGLVNISYMVVNHQEITSQEKIHLLRKEVSEHIVVYQQDENQPDVWTTLNGNKDDFLIYDRCGRLVYHLELPYTYLSFPYVEESIKIAYCEQNCGNCSYMMPDVEEVCNNISKPVDEKPVEITPEQHSHHSHHPNQHRHHGHGHHHREEDHLSEDQNQQARAQRHHSPGNNRRHNRVLGRNRQGQAGSQERVEAVPQREVLEIPLQSKRL</sequence>
<proteinExistence type="predicted"/>
<evidence type="ECO:0000256" key="5">
    <source>
        <dbReference type="ARBA" id="ARBA00023180"/>
    </source>
</evidence>
<comment type="caution">
    <text evidence="8">The sequence shown here is derived from an EMBL/GenBank/DDBJ whole genome shotgun (WGS) entry which is preliminary data.</text>
</comment>
<comment type="subcellular location">
    <subcellularLocation>
        <location evidence="1">Secreted</location>
    </subcellularLocation>
</comment>
<dbReference type="GO" id="GO:0005576">
    <property type="term" value="C:extracellular region"/>
    <property type="evidence" value="ECO:0007669"/>
    <property type="project" value="UniProtKB-SubCell"/>
</dbReference>
<feature type="compositionally biased region" description="Basic residues" evidence="6">
    <location>
        <begin position="234"/>
        <end position="251"/>
    </location>
</feature>
<dbReference type="GO" id="GO:0008430">
    <property type="term" value="F:selenium binding"/>
    <property type="evidence" value="ECO:0007669"/>
    <property type="project" value="InterPro"/>
</dbReference>
<evidence type="ECO:0000256" key="4">
    <source>
        <dbReference type="ARBA" id="ARBA00022933"/>
    </source>
</evidence>
<dbReference type="PANTHER" id="PTHR10105">
    <property type="entry name" value="SELENOPROTEIN P"/>
    <property type="match status" value="1"/>
</dbReference>
<evidence type="ECO:0000259" key="7">
    <source>
        <dbReference type="Pfam" id="PF04592"/>
    </source>
</evidence>
<keyword evidence="3" id="KW-0732">Signal</keyword>
<accession>A0A151MWX0</accession>
<keyword evidence="9" id="KW-1185">Reference proteome</keyword>
<evidence type="ECO:0000256" key="6">
    <source>
        <dbReference type="SAM" id="MobiDB-lite"/>
    </source>
</evidence>
<dbReference type="InterPro" id="IPR037941">
    <property type="entry name" value="SeP"/>
</dbReference>
<organism evidence="8 9">
    <name type="scientific">Alligator mississippiensis</name>
    <name type="common">American alligator</name>
    <dbReference type="NCBI Taxonomy" id="8496"/>
    <lineage>
        <taxon>Eukaryota</taxon>
        <taxon>Metazoa</taxon>
        <taxon>Chordata</taxon>
        <taxon>Craniata</taxon>
        <taxon>Vertebrata</taxon>
        <taxon>Euteleostomi</taxon>
        <taxon>Archelosauria</taxon>
        <taxon>Archosauria</taxon>
        <taxon>Crocodylia</taxon>
        <taxon>Alligatoridae</taxon>
        <taxon>Alligatorinae</taxon>
        <taxon>Alligator</taxon>
    </lineage>
</organism>
<dbReference type="GO" id="GO:0001887">
    <property type="term" value="P:selenium compound metabolic process"/>
    <property type="evidence" value="ECO:0007669"/>
    <property type="project" value="TreeGrafter"/>
</dbReference>
<feature type="region of interest" description="Disordered" evidence="6">
    <location>
        <begin position="1"/>
        <end position="27"/>
    </location>
</feature>
<keyword evidence="5" id="KW-0325">Glycoprotein</keyword>
<evidence type="ECO:0000256" key="2">
    <source>
        <dbReference type="ARBA" id="ARBA00022525"/>
    </source>
</evidence>
<dbReference type="PANTHER" id="PTHR10105:SF3">
    <property type="entry name" value="SELENOPROTEIN P"/>
    <property type="match status" value="1"/>
</dbReference>
<gene>
    <name evidence="8" type="primary">SEPP1</name>
    <name evidence="8" type="ORF">Y1Q_0009862</name>
</gene>
<evidence type="ECO:0000256" key="3">
    <source>
        <dbReference type="ARBA" id="ARBA00022729"/>
    </source>
</evidence>
<dbReference type="EMBL" id="AKHW03004724">
    <property type="protein sequence ID" value="KYO29053.1"/>
    <property type="molecule type" value="Genomic_DNA"/>
</dbReference>
<feature type="compositionally biased region" description="Basic residues" evidence="6">
    <location>
        <begin position="201"/>
        <end position="217"/>
    </location>
</feature>
<keyword evidence="2" id="KW-0964">Secreted</keyword>
<feature type="domain" description="Selenoprotein P N-terminal" evidence="7">
    <location>
        <begin position="59"/>
        <end position="246"/>
    </location>
</feature>
<feature type="region of interest" description="Disordered" evidence="6">
    <location>
        <begin position="195"/>
        <end position="282"/>
    </location>
</feature>
<dbReference type="InterPro" id="IPR007671">
    <property type="entry name" value="Selenoprotein-P_N"/>
</dbReference>
<dbReference type="AlphaFoldDB" id="A0A151MWX0"/>
<name>A0A151MWX0_ALLMI</name>
<keyword evidence="4" id="KW-0712">Selenocysteine</keyword>
<dbReference type="Pfam" id="PF04592">
    <property type="entry name" value="SelP_N"/>
    <property type="match status" value="1"/>
</dbReference>
<evidence type="ECO:0000313" key="9">
    <source>
        <dbReference type="Proteomes" id="UP000050525"/>
    </source>
</evidence>